<feature type="domain" description="HD" evidence="1">
    <location>
        <begin position="39"/>
        <end position="152"/>
    </location>
</feature>
<dbReference type="Pfam" id="PF01966">
    <property type="entry name" value="HD"/>
    <property type="match status" value="1"/>
</dbReference>
<proteinExistence type="predicted"/>
<dbReference type="SUPFAM" id="SSF109604">
    <property type="entry name" value="HD-domain/PDEase-like"/>
    <property type="match status" value="1"/>
</dbReference>
<reference evidence="2" key="2">
    <citation type="journal article" date="2021" name="PeerJ">
        <title>Extensive microbial diversity within the chicken gut microbiome revealed by metagenomics and culture.</title>
        <authorList>
            <person name="Gilroy R."/>
            <person name="Ravi A."/>
            <person name="Getino M."/>
            <person name="Pursley I."/>
            <person name="Horton D.L."/>
            <person name="Alikhan N.F."/>
            <person name="Baker D."/>
            <person name="Gharbi K."/>
            <person name="Hall N."/>
            <person name="Watson M."/>
            <person name="Adriaenssens E.M."/>
            <person name="Foster-Nyarko E."/>
            <person name="Jarju S."/>
            <person name="Secka A."/>
            <person name="Antonio M."/>
            <person name="Oren A."/>
            <person name="Chaudhuri R.R."/>
            <person name="La Ragione R."/>
            <person name="Hildebrand F."/>
            <person name="Pallen M.J."/>
        </authorList>
    </citation>
    <scope>NUCLEOTIDE SEQUENCE</scope>
    <source>
        <strain evidence="2">ChiSjej4B22-9803</strain>
    </source>
</reference>
<evidence type="ECO:0000313" key="2">
    <source>
        <dbReference type="EMBL" id="HIU48336.1"/>
    </source>
</evidence>
<dbReference type="CDD" id="cd00077">
    <property type="entry name" value="HDc"/>
    <property type="match status" value="1"/>
</dbReference>
<protein>
    <submittedName>
        <fullName evidence="2">HD domain-containing protein</fullName>
    </submittedName>
</protein>
<gene>
    <name evidence="2" type="ORF">IAB04_03150</name>
</gene>
<reference evidence="2" key="1">
    <citation type="submission" date="2020-10" db="EMBL/GenBank/DDBJ databases">
        <authorList>
            <person name="Gilroy R."/>
        </authorList>
    </citation>
    <scope>NUCLEOTIDE SEQUENCE</scope>
    <source>
        <strain evidence="2">ChiSjej4B22-9803</strain>
    </source>
</reference>
<dbReference type="InterPro" id="IPR006674">
    <property type="entry name" value="HD_domain"/>
</dbReference>
<dbReference type="Gene3D" id="1.10.3210.10">
    <property type="entry name" value="Hypothetical protein af1432"/>
    <property type="match status" value="1"/>
</dbReference>
<dbReference type="EMBL" id="DVND01000082">
    <property type="protein sequence ID" value="HIU48336.1"/>
    <property type="molecule type" value="Genomic_DNA"/>
</dbReference>
<evidence type="ECO:0000313" key="3">
    <source>
        <dbReference type="Proteomes" id="UP000824111"/>
    </source>
</evidence>
<evidence type="ECO:0000259" key="1">
    <source>
        <dbReference type="Pfam" id="PF01966"/>
    </source>
</evidence>
<accession>A0A9D1S650</accession>
<name>A0A9D1S650_9FIRM</name>
<sequence>MNKLHYSLEFYKMTQDILLHPVFAETRSYVHHGPGNSLFDHSVSTAFFAYRVAKRLRLSSEDVRSITRAALLHDFTGYDWRAGKREIRGRGLKRIWNMHAFQHGFSAAEHASKFFWLTDRQRDAIKKHMFPLVPMAPRYKEGWIVTYSDKVVASREMGLVVWQAMKKAGGSLRRAFA</sequence>
<comment type="caution">
    <text evidence="2">The sequence shown here is derived from an EMBL/GenBank/DDBJ whole genome shotgun (WGS) entry which is preliminary data.</text>
</comment>
<dbReference type="Proteomes" id="UP000824111">
    <property type="component" value="Unassembled WGS sequence"/>
</dbReference>
<organism evidence="2 3">
    <name type="scientific">Candidatus Avimonoglobus intestinipullorum</name>
    <dbReference type="NCBI Taxonomy" id="2840699"/>
    <lineage>
        <taxon>Bacteria</taxon>
        <taxon>Bacillati</taxon>
        <taxon>Bacillota</taxon>
        <taxon>Clostridia</taxon>
        <taxon>Eubacteriales</taxon>
        <taxon>Candidatus Avimonoglobus</taxon>
    </lineage>
</organism>
<dbReference type="AlphaFoldDB" id="A0A9D1S650"/>
<dbReference type="InterPro" id="IPR003607">
    <property type="entry name" value="HD/PDEase_dom"/>
</dbReference>